<dbReference type="GO" id="GO:0046961">
    <property type="term" value="F:proton-transporting ATPase activity, rotational mechanism"/>
    <property type="evidence" value="ECO:0007669"/>
    <property type="project" value="TreeGrafter"/>
</dbReference>
<name>B7AX30_9FIRM</name>
<dbReference type="PANTHER" id="PTHR33445">
    <property type="entry name" value="ATP SYNTHASE SUBUNIT B', CHLOROPLASTIC"/>
    <property type="match status" value="1"/>
</dbReference>
<evidence type="ECO:0000256" key="12">
    <source>
        <dbReference type="HAMAP-Rule" id="MF_01398"/>
    </source>
</evidence>
<organism evidence="15 16">
    <name type="scientific">[Bacteroides] pectinophilus ATCC 43243</name>
    <dbReference type="NCBI Taxonomy" id="483218"/>
    <lineage>
        <taxon>Bacteria</taxon>
        <taxon>Bacillati</taxon>
        <taxon>Bacillota</taxon>
        <taxon>Clostridia</taxon>
        <taxon>Eubacteriales</taxon>
    </lineage>
</organism>
<keyword evidence="3 12" id="KW-0138">CF(0)</keyword>
<keyword evidence="9 12" id="KW-0066">ATP synthesis</keyword>
<feature type="transmembrane region" description="Helical" evidence="12">
    <location>
        <begin position="38"/>
        <end position="59"/>
    </location>
</feature>
<evidence type="ECO:0000256" key="10">
    <source>
        <dbReference type="ARBA" id="ARBA00025198"/>
    </source>
</evidence>
<feature type="coiled-coil region" evidence="14">
    <location>
        <begin position="60"/>
        <end position="108"/>
    </location>
</feature>
<keyword evidence="14" id="KW-0175">Coiled coil</keyword>
<proteinExistence type="inferred from homology"/>
<dbReference type="STRING" id="483218.BACPEC_03280"/>
<evidence type="ECO:0000256" key="14">
    <source>
        <dbReference type="SAM" id="Coils"/>
    </source>
</evidence>
<accession>B7AX30</accession>
<keyword evidence="5 12" id="KW-0375">Hydrogen ion transport</keyword>
<dbReference type="HOGENOM" id="CLU_079215_4_0_9"/>
<keyword evidence="8 12" id="KW-0472">Membrane</keyword>
<evidence type="ECO:0000313" key="16">
    <source>
        <dbReference type="Proteomes" id="UP000003136"/>
    </source>
</evidence>
<comment type="similarity">
    <text evidence="1 12 13">Belongs to the ATPase B chain family.</text>
</comment>
<comment type="function">
    <text evidence="12">Component of the F(0) channel, it forms part of the peripheral stalk, linking F(1) to F(0).</text>
</comment>
<evidence type="ECO:0000256" key="1">
    <source>
        <dbReference type="ARBA" id="ARBA00005513"/>
    </source>
</evidence>
<evidence type="ECO:0000256" key="6">
    <source>
        <dbReference type="ARBA" id="ARBA00022989"/>
    </source>
</evidence>
<reference evidence="15 16" key="1">
    <citation type="submission" date="2008-11" db="EMBL/GenBank/DDBJ databases">
        <title>Draft genome sequence of Bacteroides pectinophilus (ATCC 43243).</title>
        <authorList>
            <person name="Sudarsanam P."/>
            <person name="Ley R."/>
            <person name="Guruge J."/>
            <person name="Turnbaugh P.J."/>
            <person name="Mahowald M."/>
            <person name="Liep D."/>
            <person name="Gordon J."/>
        </authorList>
    </citation>
    <scope>NUCLEOTIDE SEQUENCE [LARGE SCALE GENOMIC DNA]</scope>
    <source>
        <strain evidence="15 16">ATCC 43243</strain>
    </source>
</reference>
<keyword evidence="7 12" id="KW-0406">Ion transport</keyword>
<evidence type="ECO:0000313" key="15">
    <source>
        <dbReference type="EMBL" id="EEC56771.1"/>
    </source>
</evidence>
<comment type="subcellular location">
    <subcellularLocation>
        <location evidence="12">Cell membrane</location>
        <topology evidence="12">Single-pass membrane protein</topology>
    </subcellularLocation>
    <subcellularLocation>
        <location evidence="11">Endomembrane system</location>
        <topology evidence="11">Single-pass membrane protein</topology>
    </subcellularLocation>
</comment>
<evidence type="ECO:0000256" key="7">
    <source>
        <dbReference type="ARBA" id="ARBA00023065"/>
    </source>
</evidence>
<protein>
    <recommendedName>
        <fullName evidence="12">ATP synthase subunit b</fullName>
    </recommendedName>
    <alternativeName>
        <fullName evidence="12">ATP synthase F(0) sector subunit b</fullName>
    </alternativeName>
    <alternativeName>
        <fullName evidence="12">ATPase subunit I</fullName>
    </alternativeName>
    <alternativeName>
        <fullName evidence="12">F-type ATPase subunit b</fullName>
        <shortName evidence="12">F-ATPase subunit b</shortName>
    </alternativeName>
</protein>
<dbReference type="GO" id="GO:0046933">
    <property type="term" value="F:proton-transporting ATP synthase activity, rotational mechanism"/>
    <property type="evidence" value="ECO:0007669"/>
    <property type="project" value="UniProtKB-UniRule"/>
</dbReference>
<dbReference type="Proteomes" id="UP000003136">
    <property type="component" value="Unassembled WGS sequence"/>
</dbReference>
<keyword evidence="16" id="KW-1185">Reference proteome</keyword>
<dbReference type="InterPro" id="IPR002146">
    <property type="entry name" value="ATP_synth_b/b'su_bac/chlpt"/>
</dbReference>
<evidence type="ECO:0000256" key="5">
    <source>
        <dbReference type="ARBA" id="ARBA00022781"/>
    </source>
</evidence>
<evidence type="ECO:0000256" key="8">
    <source>
        <dbReference type="ARBA" id="ARBA00023136"/>
    </source>
</evidence>
<dbReference type="EMBL" id="ABVQ01000037">
    <property type="protein sequence ID" value="EEC56771.1"/>
    <property type="molecule type" value="Genomic_DNA"/>
</dbReference>
<evidence type="ECO:0000256" key="4">
    <source>
        <dbReference type="ARBA" id="ARBA00022692"/>
    </source>
</evidence>
<dbReference type="eggNOG" id="COG0711">
    <property type="taxonomic scope" value="Bacteria"/>
</dbReference>
<dbReference type="CDD" id="cd06503">
    <property type="entry name" value="ATP-synt_Fo_b"/>
    <property type="match status" value="1"/>
</dbReference>
<comment type="function">
    <text evidence="10 12">F(1)F(0) ATP synthase produces ATP from ADP in the presence of a proton or sodium gradient. F-type ATPases consist of two structural domains, F(1) containing the extramembraneous catalytic core and F(0) containing the membrane proton channel, linked together by a central stalk and a peripheral stalk. During catalysis, ATP synthesis in the catalytic domain of F(1) is coupled via a rotary mechanism of the central stalk subunits to proton translocation.</text>
</comment>
<dbReference type="GO" id="GO:0005886">
    <property type="term" value="C:plasma membrane"/>
    <property type="evidence" value="ECO:0007669"/>
    <property type="project" value="UniProtKB-SubCell"/>
</dbReference>
<evidence type="ECO:0000256" key="11">
    <source>
        <dbReference type="ARBA" id="ARBA00037847"/>
    </source>
</evidence>
<gene>
    <name evidence="12" type="primary">atpF</name>
    <name evidence="15" type="ORF">BACPEC_03280</name>
</gene>
<keyword evidence="6 12" id="KW-1133">Transmembrane helix</keyword>
<comment type="subunit">
    <text evidence="12">F-type ATPases have 2 components, F(1) - the catalytic core - and F(0) - the membrane proton channel. F(1) has five subunits: alpha(3), beta(3), gamma(1), delta(1), epsilon(1). F(0) has three main subunits: a(1), b(2) and c(10-14). The alpha and beta chains form an alternating ring which encloses part of the gamma chain. F(1) is attached to F(0) by a central stalk formed by the gamma and epsilon chains, while a peripheral stalk is formed by the delta and b chains.</text>
</comment>
<sequence length="190" mass="21184">MSSAVGMYMQTAVVAAAQTAEETERLFGLDYQTLFDTAFTMVNVLILYVFLKYVLFIPVRKLLEERKKRLDDQNARAAADTAEAQKLKAEYEQRILEAGREADNILGESRREMIKKEQEVLDDAKTRAADIMSAARSEASKDFEAAQSSVRDEVKDIASAMAARVTNQKVDRPVDDALLNEALKEAGGRV</sequence>
<evidence type="ECO:0000256" key="9">
    <source>
        <dbReference type="ARBA" id="ARBA00023310"/>
    </source>
</evidence>
<dbReference type="AlphaFoldDB" id="B7AX30"/>
<reference evidence="15 16" key="2">
    <citation type="submission" date="2008-11" db="EMBL/GenBank/DDBJ databases">
        <authorList>
            <person name="Fulton L."/>
            <person name="Clifton S."/>
            <person name="Fulton B."/>
            <person name="Xu J."/>
            <person name="Minx P."/>
            <person name="Pepin K.H."/>
            <person name="Johnson M."/>
            <person name="Bhonagiri V."/>
            <person name="Nash W.E."/>
            <person name="Mardis E.R."/>
            <person name="Wilson R.K."/>
        </authorList>
    </citation>
    <scope>NUCLEOTIDE SEQUENCE [LARGE SCALE GENOMIC DNA]</scope>
    <source>
        <strain evidence="15 16">ATCC 43243</strain>
    </source>
</reference>
<keyword evidence="4 12" id="KW-0812">Transmembrane</keyword>
<dbReference type="GO" id="GO:0045259">
    <property type="term" value="C:proton-transporting ATP synthase complex"/>
    <property type="evidence" value="ECO:0007669"/>
    <property type="project" value="UniProtKB-KW"/>
</dbReference>
<evidence type="ECO:0000256" key="3">
    <source>
        <dbReference type="ARBA" id="ARBA00022547"/>
    </source>
</evidence>
<dbReference type="Pfam" id="PF00430">
    <property type="entry name" value="ATP-synt_B"/>
    <property type="match status" value="1"/>
</dbReference>
<keyword evidence="2 12" id="KW-0813">Transport</keyword>
<keyword evidence="12" id="KW-1003">Cell membrane</keyword>
<evidence type="ECO:0000256" key="13">
    <source>
        <dbReference type="RuleBase" id="RU003848"/>
    </source>
</evidence>
<evidence type="ECO:0000256" key="2">
    <source>
        <dbReference type="ARBA" id="ARBA00022448"/>
    </source>
</evidence>
<dbReference type="GO" id="GO:0012505">
    <property type="term" value="C:endomembrane system"/>
    <property type="evidence" value="ECO:0007669"/>
    <property type="project" value="UniProtKB-SubCell"/>
</dbReference>
<dbReference type="PANTHER" id="PTHR33445:SF2">
    <property type="entry name" value="ATP SYNTHASE SUBUNIT B', CHLOROPLASTIC"/>
    <property type="match status" value="1"/>
</dbReference>
<dbReference type="HAMAP" id="MF_01398">
    <property type="entry name" value="ATP_synth_b_bprime"/>
    <property type="match status" value="1"/>
</dbReference>
<dbReference type="InterPro" id="IPR050059">
    <property type="entry name" value="ATP_synthase_B_chain"/>
</dbReference>